<evidence type="ECO:0000256" key="2">
    <source>
        <dbReference type="ARBA" id="ARBA00023015"/>
    </source>
</evidence>
<gene>
    <name evidence="6" type="ORF">V5F32_20130</name>
</gene>
<dbReference type="PROSITE" id="PS50931">
    <property type="entry name" value="HTH_LYSR"/>
    <property type="match status" value="1"/>
</dbReference>
<keyword evidence="4" id="KW-0804">Transcription</keyword>
<dbReference type="Gene3D" id="3.40.190.290">
    <property type="match status" value="1"/>
</dbReference>
<evidence type="ECO:0000256" key="1">
    <source>
        <dbReference type="ARBA" id="ARBA00009437"/>
    </source>
</evidence>
<dbReference type="PRINTS" id="PR00039">
    <property type="entry name" value="HTHLYSR"/>
</dbReference>
<dbReference type="Proteomes" id="UP001604002">
    <property type="component" value="Unassembled WGS sequence"/>
</dbReference>
<dbReference type="InterPro" id="IPR005119">
    <property type="entry name" value="LysR_subst-bd"/>
</dbReference>
<keyword evidence="7" id="KW-1185">Reference proteome</keyword>
<dbReference type="InterPro" id="IPR036388">
    <property type="entry name" value="WH-like_DNA-bd_sf"/>
</dbReference>
<keyword evidence="2" id="KW-0805">Transcription regulation</keyword>
<evidence type="ECO:0000313" key="6">
    <source>
        <dbReference type="EMBL" id="MFG1374491.1"/>
    </source>
</evidence>
<protein>
    <submittedName>
        <fullName evidence="6">LysR family transcriptional regulator</fullName>
    </submittedName>
</protein>
<dbReference type="InterPro" id="IPR036390">
    <property type="entry name" value="WH_DNA-bd_sf"/>
</dbReference>
<sequence>MIDKLEYLIALARERHFGRAGEACGVTQPTLSAGIKQLEDTLGVLLVQRGSRFMGFTPEGERTLEWARRIVADSRAMRQDIDALKRGLAGPLRIAAIPTALPMVAALTTPFRARHPDVRFTVISRTSIEILNHLENLEIDAGLTYLDNEPLGRVNTVPLYRERYRLVTSPQSRYGERDAVTWAEVAELQLALLTPDMQNRRIVDNLLAAAGASHKPTLESNSMIVLFTHVRTGLWASVMPAMLADSLGLTSVVRSIPIVEPDISHSIGLVVPHREPTTPITAALVAEARRIAPKLEQSGIADPAIAAMQ</sequence>
<dbReference type="Pfam" id="PF03466">
    <property type="entry name" value="LysR_substrate"/>
    <property type="match status" value="1"/>
</dbReference>
<dbReference type="CDD" id="cd05466">
    <property type="entry name" value="PBP2_LTTR_substrate"/>
    <property type="match status" value="1"/>
</dbReference>
<evidence type="ECO:0000259" key="5">
    <source>
        <dbReference type="PROSITE" id="PS50931"/>
    </source>
</evidence>
<comment type="caution">
    <text evidence="6">The sequence shown here is derived from an EMBL/GenBank/DDBJ whole genome shotgun (WGS) entry which is preliminary data.</text>
</comment>
<dbReference type="InterPro" id="IPR000847">
    <property type="entry name" value="LysR_HTH_N"/>
</dbReference>
<organism evidence="6 7">
    <name type="scientific">Xanthobacter oligotrophicus</name>
    <dbReference type="NCBI Taxonomy" id="2607286"/>
    <lineage>
        <taxon>Bacteria</taxon>
        <taxon>Pseudomonadati</taxon>
        <taxon>Pseudomonadota</taxon>
        <taxon>Alphaproteobacteria</taxon>
        <taxon>Hyphomicrobiales</taxon>
        <taxon>Xanthobacteraceae</taxon>
        <taxon>Xanthobacter</taxon>
    </lineage>
</organism>
<dbReference type="Gene3D" id="1.10.10.10">
    <property type="entry name" value="Winged helix-like DNA-binding domain superfamily/Winged helix DNA-binding domain"/>
    <property type="match status" value="1"/>
</dbReference>
<dbReference type="EMBL" id="JBAFVH010000013">
    <property type="protein sequence ID" value="MFG1374491.1"/>
    <property type="molecule type" value="Genomic_DNA"/>
</dbReference>
<dbReference type="SUPFAM" id="SSF53850">
    <property type="entry name" value="Periplasmic binding protein-like II"/>
    <property type="match status" value="1"/>
</dbReference>
<dbReference type="SUPFAM" id="SSF46785">
    <property type="entry name" value="Winged helix' DNA-binding domain"/>
    <property type="match status" value="1"/>
</dbReference>
<feature type="domain" description="HTH lysR-type" evidence="5">
    <location>
        <begin position="1"/>
        <end position="57"/>
    </location>
</feature>
<accession>A0ABW7A382</accession>
<evidence type="ECO:0000256" key="3">
    <source>
        <dbReference type="ARBA" id="ARBA00023125"/>
    </source>
</evidence>
<name>A0ABW7A382_9HYPH</name>
<evidence type="ECO:0000256" key="4">
    <source>
        <dbReference type="ARBA" id="ARBA00023163"/>
    </source>
</evidence>
<dbReference type="PANTHER" id="PTHR30419">
    <property type="entry name" value="HTH-TYPE TRANSCRIPTIONAL REGULATOR YBHD"/>
    <property type="match status" value="1"/>
</dbReference>
<reference evidence="6 7" key="1">
    <citation type="submission" date="2024-02" db="EMBL/GenBank/DDBJ databases">
        <title>Expansion and revision of Xanthobacter and proposal of Roseixanthobacter gen. nov.</title>
        <authorList>
            <person name="Soltysiak M.P.M."/>
            <person name="Jalihal A."/>
            <person name="Ory A."/>
            <person name="Chrisophersen C."/>
            <person name="Lee A.D."/>
            <person name="Boulton J."/>
            <person name="Springer M."/>
        </authorList>
    </citation>
    <scope>NUCLEOTIDE SEQUENCE [LARGE SCALE GENOMIC DNA]</scope>
    <source>
        <strain evidence="6 7">23A</strain>
    </source>
</reference>
<dbReference type="PANTHER" id="PTHR30419:SF31">
    <property type="entry name" value="BLR3139 PROTEIN"/>
    <property type="match status" value="1"/>
</dbReference>
<comment type="similarity">
    <text evidence="1">Belongs to the LysR transcriptional regulatory family.</text>
</comment>
<proteinExistence type="inferred from homology"/>
<dbReference type="RefSeq" id="WP_012115457.1">
    <property type="nucleotide sequence ID" value="NZ_JAKOAT010000009.1"/>
</dbReference>
<evidence type="ECO:0000313" key="7">
    <source>
        <dbReference type="Proteomes" id="UP001604002"/>
    </source>
</evidence>
<keyword evidence="3" id="KW-0238">DNA-binding</keyword>
<dbReference type="Pfam" id="PF00126">
    <property type="entry name" value="HTH_1"/>
    <property type="match status" value="1"/>
</dbReference>
<dbReference type="InterPro" id="IPR050950">
    <property type="entry name" value="HTH-type_LysR_regulators"/>
</dbReference>